<name>A0A6A5VM42_9PLEO</name>
<keyword evidence="1" id="KW-0812">Transmembrane</keyword>
<evidence type="ECO:0000256" key="1">
    <source>
        <dbReference type="SAM" id="Phobius"/>
    </source>
</evidence>
<dbReference type="AlphaFoldDB" id="A0A6A5VM42"/>
<evidence type="ECO:0000313" key="3">
    <source>
        <dbReference type="Proteomes" id="UP000800036"/>
    </source>
</evidence>
<dbReference type="Proteomes" id="UP000800036">
    <property type="component" value="Unassembled WGS sequence"/>
</dbReference>
<keyword evidence="1" id="KW-0472">Membrane</keyword>
<keyword evidence="3" id="KW-1185">Reference proteome</keyword>
<evidence type="ECO:0000313" key="2">
    <source>
        <dbReference type="EMBL" id="KAF1977768.1"/>
    </source>
</evidence>
<protein>
    <submittedName>
        <fullName evidence="2">Uncharacterized protein</fullName>
    </submittedName>
</protein>
<keyword evidence="1" id="KW-1133">Transmembrane helix</keyword>
<sequence>MSLSLIFTVYTSRLPPQCPHTQAPPFPPCQDSGISMTGSILGIVTFAYLITISILYRFSVIRRAGAEVENMAIDVEYMSSKKKWLFQKLKDCKLEEDMTQLAKMEGAMNLRTAETRLHNIVKDLGGMRIWSWFGSTSMMERDNAKENLERATRHFAFLEEILDRERYAIFFLVIAK</sequence>
<dbReference type="EMBL" id="ML976662">
    <property type="protein sequence ID" value="KAF1977768.1"/>
    <property type="molecule type" value="Genomic_DNA"/>
</dbReference>
<gene>
    <name evidence="2" type="ORF">BU23DRAFT_273157</name>
</gene>
<accession>A0A6A5VM42</accession>
<feature type="transmembrane region" description="Helical" evidence="1">
    <location>
        <begin position="34"/>
        <end position="56"/>
    </location>
</feature>
<proteinExistence type="predicted"/>
<organism evidence="2 3">
    <name type="scientific">Bimuria novae-zelandiae CBS 107.79</name>
    <dbReference type="NCBI Taxonomy" id="1447943"/>
    <lineage>
        <taxon>Eukaryota</taxon>
        <taxon>Fungi</taxon>
        <taxon>Dikarya</taxon>
        <taxon>Ascomycota</taxon>
        <taxon>Pezizomycotina</taxon>
        <taxon>Dothideomycetes</taxon>
        <taxon>Pleosporomycetidae</taxon>
        <taxon>Pleosporales</taxon>
        <taxon>Massarineae</taxon>
        <taxon>Didymosphaeriaceae</taxon>
        <taxon>Bimuria</taxon>
    </lineage>
</organism>
<dbReference type="OrthoDB" id="3799710at2759"/>
<reference evidence="2" key="1">
    <citation type="journal article" date="2020" name="Stud. Mycol.">
        <title>101 Dothideomycetes genomes: a test case for predicting lifestyles and emergence of pathogens.</title>
        <authorList>
            <person name="Haridas S."/>
            <person name="Albert R."/>
            <person name="Binder M."/>
            <person name="Bloem J."/>
            <person name="Labutti K."/>
            <person name="Salamov A."/>
            <person name="Andreopoulos B."/>
            <person name="Baker S."/>
            <person name="Barry K."/>
            <person name="Bills G."/>
            <person name="Bluhm B."/>
            <person name="Cannon C."/>
            <person name="Castanera R."/>
            <person name="Culley D."/>
            <person name="Daum C."/>
            <person name="Ezra D."/>
            <person name="Gonzalez J."/>
            <person name="Henrissat B."/>
            <person name="Kuo A."/>
            <person name="Liang C."/>
            <person name="Lipzen A."/>
            <person name="Lutzoni F."/>
            <person name="Magnuson J."/>
            <person name="Mondo S."/>
            <person name="Nolan M."/>
            <person name="Ohm R."/>
            <person name="Pangilinan J."/>
            <person name="Park H.-J."/>
            <person name="Ramirez L."/>
            <person name="Alfaro M."/>
            <person name="Sun H."/>
            <person name="Tritt A."/>
            <person name="Yoshinaga Y."/>
            <person name="Zwiers L.-H."/>
            <person name="Turgeon B."/>
            <person name="Goodwin S."/>
            <person name="Spatafora J."/>
            <person name="Crous P."/>
            <person name="Grigoriev I."/>
        </authorList>
    </citation>
    <scope>NUCLEOTIDE SEQUENCE</scope>
    <source>
        <strain evidence="2">CBS 107.79</strain>
    </source>
</reference>